<dbReference type="GO" id="GO:0044183">
    <property type="term" value="F:protein folding chaperone"/>
    <property type="evidence" value="ECO:0007669"/>
    <property type="project" value="TreeGrafter"/>
</dbReference>
<evidence type="ECO:0000256" key="15">
    <source>
        <dbReference type="SAM" id="Coils"/>
    </source>
</evidence>
<evidence type="ECO:0000256" key="5">
    <source>
        <dbReference type="ARBA" id="ARBA00022618"/>
    </source>
</evidence>
<dbReference type="Pfam" id="PF00254">
    <property type="entry name" value="FKBP_C"/>
    <property type="match status" value="1"/>
</dbReference>
<accession>A0A9D9DZI6</accession>
<comment type="function">
    <text evidence="10 12">Involved in protein export. Acts as a chaperone by maintaining the newly synthesized protein in an open conformation. Functions as a peptidyl-prolyl cis-trans isomerase.</text>
</comment>
<dbReference type="Gene3D" id="3.10.50.40">
    <property type="match status" value="1"/>
</dbReference>
<keyword evidence="7 12" id="KW-0143">Chaperone</keyword>
<evidence type="ECO:0000313" key="17">
    <source>
        <dbReference type="EMBL" id="MBO8435085.1"/>
    </source>
</evidence>
<dbReference type="GO" id="GO:0051083">
    <property type="term" value="P:'de novo' cotranslational protein folding"/>
    <property type="evidence" value="ECO:0007669"/>
    <property type="project" value="TreeGrafter"/>
</dbReference>
<evidence type="ECO:0000256" key="11">
    <source>
        <dbReference type="ARBA" id="ARBA00029986"/>
    </source>
</evidence>
<dbReference type="GO" id="GO:0051301">
    <property type="term" value="P:cell division"/>
    <property type="evidence" value="ECO:0007669"/>
    <property type="project" value="UniProtKB-KW"/>
</dbReference>
<dbReference type="EMBL" id="JADIMX010000133">
    <property type="protein sequence ID" value="MBO8435085.1"/>
    <property type="molecule type" value="Genomic_DNA"/>
</dbReference>
<evidence type="ECO:0000256" key="8">
    <source>
        <dbReference type="ARBA" id="ARBA00023235"/>
    </source>
</evidence>
<gene>
    <name evidence="12" type="primary">tig</name>
    <name evidence="17" type="ORF">IAC55_07190</name>
</gene>
<dbReference type="NCBIfam" id="TIGR00115">
    <property type="entry name" value="tig"/>
    <property type="match status" value="1"/>
</dbReference>
<sequence length="433" mass="48602">MNANVISKENNLVKFTFQATPEVLEEGMKYAYDKARKNISIPGFRKGKAPRKIIEAQYGVGIFYDDAINFVLNKEYEGVIKELGLDVVSRPEVDVKEIGKDKGVTFEIGVYVKPDVTLGQYKGLEVEKQNVEVTAEDVDAEIKKVQEQNSRMVTITDRPAAMGDVVTISYLGTVDGVAFDGGQSDAYDLTLGSKTFIDTFEDQIVGHNTGDKFDVNVKFPEEYHAEELKGKDAVFAVEVKEIKFKELPEANDELAQDVSDFDTLDEYKASISEKLKADKEARAKQIMSDSLLDKAVENATMDVPECMYENKLEQLLSDFEQNIGRSGLTLDLYCTYMGTTRDGLREQFKDTAKKSVDARLVLEAIASVENLTLSKEEVDEEIGKLGESWGLTAERMLEIFREEDRKNIEEDLLVRKAMTFVEDNAVEVEPKAE</sequence>
<dbReference type="InterPro" id="IPR008880">
    <property type="entry name" value="Trigger_fac_C"/>
</dbReference>
<keyword evidence="8 12" id="KW-0413">Isomerase</keyword>
<comment type="domain">
    <text evidence="12">Consists of 3 domains; the N-terminus binds the ribosome, the middle domain has PPIase activity, while the C-terminus has intrinsic chaperone activity on its own.</text>
</comment>
<dbReference type="GO" id="GO:0015031">
    <property type="term" value="P:protein transport"/>
    <property type="evidence" value="ECO:0007669"/>
    <property type="project" value="UniProtKB-UniRule"/>
</dbReference>
<dbReference type="FunFam" id="3.10.50.40:FF:000001">
    <property type="entry name" value="Trigger factor"/>
    <property type="match status" value="1"/>
</dbReference>
<keyword evidence="9 12" id="KW-0131">Cell cycle</keyword>
<dbReference type="InterPro" id="IPR008881">
    <property type="entry name" value="Trigger_fac_ribosome-bd_bac"/>
</dbReference>
<comment type="catalytic activity">
    <reaction evidence="1 12 13">
        <text>[protein]-peptidylproline (omega=180) = [protein]-peptidylproline (omega=0)</text>
        <dbReference type="Rhea" id="RHEA:16237"/>
        <dbReference type="Rhea" id="RHEA-COMP:10747"/>
        <dbReference type="Rhea" id="RHEA-COMP:10748"/>
        <dbReference type="ChEBI" id="CHEBI:83833"/>
        <dbReference type="ChEBI" id="CHEBI:83834"/>
        <dbReference type="EC" id="5.2.1.8"/>
    </reaction>
</comment>
<dbReference type="GO" id="GO:0003755">
    <property type="term" value="F:peptidyl-prolyl cis-trans isomerase activity"/>
    <property type="evidence" value="ECO:0007669"/>
    <property type="project" value="UniProtKB-UniRule"/>
</dbReference>
<protein>
    <recommendedName>
        <fullName evidence="4 12">Trigger factor</fullName>
        <shortName evidence="12">TF</shortName>
        <ecNumber evidence="3 12">5.2.1.8</ecNumber>
    </recommendedName>
    <alternativeName>
        <fullName evidence="11 12">PPIase</fullName>
    </alternativeName>
</protein>
<dbReference type="SUPFAM" id="SSF54534">
    <property type="entry name" value="FKBP-like"/>
    <property type="match status" value="1"/>
</dbReference>
<dbReference type="Proteomes" id="UP000823611">
    <property type="component" value="Unassembled WGS sequence"/>
</dbReference>
<organism evidence="17 18">
    <name type="scientific">Candidatus Fimicola merdigallinarum</name>
    <dbReference type="NCBI Taxonomy" id="2840819"/>
    <lineage>
        <taxon>Bacteria</taxon>
        <taxon>Bacillati</taxon>
        <taxon>Bacillota</taxon>
        <taxon>Clostridia</taxon>
        <taxon>Lachnospirales</taxon>
        <taxon>Lachnospiraceae</taxon>
        <taxon>Lachnospiraceae incertae sedis</taxon>
        <taxon>Candidatus Fimicola</taxon>
    </lineage>
</organism>
<dbReference type="PIRSF" id="PIRSF003095">
    <property type="entry name" value="Trigger_factor"/>
    <property type="match status" value="1"/>
</dbReference>
<evidence type="ECO:0000256" key="12">
    <source>
        <dbReference type="HAMAP-Rule" id="MF_00303"/>
    </source>
</evidence>
<evidence type="ECO:0000256" key="4">
    <source>
        <dbReference type="ARBA" id="ARBA00016902"/>
    </source>
</evidence>
<comment type="similarity">
    <text evidence="2 12 14">Belongs to the FKBP-type PPIase family. Tig subfamily.</text>
</comment>
<dbReference type="GO" id="GO:0043335">
    <property type="term" value="P:protein unfolding"/>
    <property type="evidence" value="ECO:0007669"/>
    <property type="project" value="TreeGrafter"/>
</dbReference>
<evidence type="ECO:0000256" key="3">
    <source>
        <dbReference type="ARBA" id="ARBA00013194"/>
    </source>
</evidence>
<dbReference type="HAMAP" id="MF_00303">
    <property type="entry name" value="Trigger_factor_Tig"/>
    <property type="match status" value="1"/>
</dbReference>
<evidence type="ECO:0000256" key="13">
    <source>
        <dbReference type="PROSITE-ProRule" id="PRU00277"/>
    </source>
</evidence>
<evidence type="ECO:0000256" key="9">
    <source>
        <dbReference type="ARBA" id="ARBA00023306"/>
    </source>
</evidence>
<evidence type="ECO:0000256" key="6">
    <source>
        <dbReference type="ARBA" id="ARBA00023110"/>
    </source>
</evidence>
<keyword evidence="5 12" id="KW-0132">Cell division</keyword>
<dbReference type="PROSITE" id="PS50059">
    <property type="entry name" value="FKBP_PPIASE"/>
    <property type="match status" value="1"/>
</dbReference>
<dbReference type="Pfam" id="PF05697">
    <property type="entry name" value="Trigger_N"/>
    <property type="match status" value="1"/>
</dbReference>
<dbReference type="GO" id="GO:0005737">
    <property type="term" value="C:cytoplasm"/>
    <property type="evidence" value="ECO:0007669"/>
    <property type="project" value="UniProtKB-SubCell"/>
</dbReference>
<dbReference type="Pfam" id="PF05698">
    <property type="entry name" value="Trigger_C"/>
    <property type="match status" value="1"/>
</dbReference>
<comment type="caution">
    <text evidence="17">The sequence shown here is derived from an EMBL/GenBank/DDBJ whole genome shotgun (WGS) entry which is preliminary data.</text>
</comment>
<evidence type="ECO:0000256" key="7">
    <source>
        <dbReference type="ARBA" id="ARBA00023186"/>
    </source>
</evidence>
<proteinExistence type="inferred from homology"/>
<feature type="coiled-coil region" evidence="15">
    <location>
        <begin position="121"/>
        <end position="148"/>
    </location>
</feature>
<evidence type="ECO:0000259" key="16">
    <source>
        <dbReference type="PROSITE" id="PS50059"/>
    </source>
</evidence>
<evidence type="ECO:0000313" key="18">
    <source>
        <dbReference type="Proteomes" id="UP000823611"/>
    </source>
</evidence>
<evidence type="ECO:0000256" key="14">
    <source>
        <dbReference type="RuleBase" id="RU003914"/>
    </source>
</evidence>
<evidence type="ECO:0000256" key="1">
    <source>
        <dbReference type="ARBA" id="ARBA00000971"/>
    </source>
</evidence>
<dbReference type="EC" id="5.2.1.8" evidence="3 12"/>
<dbReference type="Gene3D" id="3.30.70.1050">
    <property type="entry name" value="Trigger factor ribosome-binding domain"/>
    <property type="match status" value="1"/>
</dbReference>
<reference evidence="17" key="2">
    <citation type="journal article" date="2021" name="PeerJ">
        <title>Extensive microbial diversity within the chicken gut microbiome revealed by metagenomics and culture.</title>
        <authorList>
            <person name="Gilroy R."/>
            <person name="Ravi A."/>
            <person name="Getino M."/>
            <person name="Pursley I."/>
            <person name="Horton D.L."/>
            <person name="Alikhan N.F."/>
            <person name="Baker D."/>
            <person name="Gharbi K."/>
            <person name="Hall N."/>
            <person name="Watson M."/>
            <person name="Adriaenssens E.M."/>
            <person name="Foster-Nyarko E."/>
            <person name="Jarju S."/>
            <person name="Secka A."/>
            <person name="Antonio M."/>
            <person name="Oren A."/>
            <person name="Chaudhuri R.R."/>
            <person name="La Ragione R."/>
            <person name="Hildebrand F."/>
            <person name="Pallen M.J."/>
        </authorList>
    </citation>
    <scope>NUCLEOTIDE SEQUENCE</scope>
    <source>
        <strain evidence="17">F6-4510</strain>
    </source>
</reference>
<dbReference type="SUPFAM" id="SSF109998">
    <property type="entry name" value="Triger factor/SurA peptide-binding domain-like"/>
    <property type="match status" value="1"/>
</dbReference>
<feature type="domain" description="PPIase FKBP-type" evidence="16">
    <location>
        <begin position="163"/>
        <end position="245"/>
    </location>
</feature>
<dbReference type="InterPro" id="IPR005215">
    <property type="entry name" value="Trig_fac"/>
</dbReference>
<dbReference type="InterPro" id="IPR036611">
    <property type="entry name" value="Trigger_fac_ribosome-bd_sf"/>
</dbReference>
<dbReference type="PANTHER" id="PTHR30560">
    <property type="entry name" value="TRIGGER FACTOR CHAPERONE AND PEPTIDYL-PROLYL CIS/TRANS ISOMERASE"/>
    <property type="match status" value="1"/>
</dbReference>
<keyword evidence="12" id="KW-0963">Cytoplasm</keyword>
<keyword evidence="15" id="KW-0175">Coiled coil</keyword>
<dbReference type="SUPFAM" id="SSF102735">
    <property type="entry name" value="Trigger factor ribosome-binding domain"/>
    <property type="match status" value="1"/>
</dbReference>
<dbReference type="InterPro" id="IPR027304">
    <property type="entry name" value="Trigger_fact/SurA_dom_sf"/>
</dbReference>
<dbReference type="InterPro" id="IPR037041">
    <property type="entry name" value="Trigger_fac_C_sf"/>
</dbReference>
<evidence type="ECO:0000256" key="10">
    <source>
        <dbReference type="ARBA" id="ARBA00024849"/>
    </source>
</evidence>
<dbReference type="PANTHER" id="PTHR30560:SF3">
    <property type="entry name" value="TRIGGER FACTOR-LIKE PROTEIN TIG, CHLOROPLASTIC"/>
    <property type="match status" value="1"/>
</dbReference>
<name>A0A9D9DZI6_9FIRM</name>
<dbReference type="Gene3D" id="1.10.3120.10">
    <property type="entry name" value="Trigger factor, C-terminal domain"/>
    <property type="match status" value="1"/>
</dbReference>
<dbReference type="InterPro" id="IPR046357">
    <property type="entry name" value="PPIase_dom_sf"/>
</dbReference>
<dbReference type="InterPro" id="IPR001179">
    <property type="entry name" value="PPIase_FKBP_dom"/>
</dbReference>
<reference evidence="17" key="1">
    <citation type="submission" date="2020-10" db="EMBL/GenBank/DDBJ databases">
        <authorList>
            <person name="Gilroy R."/>
        </authorList>
    </citation>
    <scope>NUCLEOTIDE SEQUENCE</scope>
    <source>
        <strain evidence="17">F6-4510</strain>
    </source>
</reference>
<dbReference type="AlphaFoldDB" id="A0A9D9DZI6"/>
<comment type="subcellular location">
    <subcellularLocation>
        <location evidence="12">Cytoplasm</location>
    </subcellularLocation>
    <text evidence="12">About half TF is bound to the ribosome near the polypeptide exit tunnel while the other half is free in the cytoplasm.</text>
</comment>
<dbReference type="GO" id="GO:0043022">
    <property type="term" value="F:ribosome binding"/>
    <property type="evidence" value="ECO:0007669"/>
    <property type="project" value="TreeGrafter"/>
</dbReference>
<keyword evidence="6 12" id="KW-0697">Rotamase</keyword>
<evidence type="ECO:0000256" key="2">
    <source>
        <dbReference type="ARBA" id="ARBA00005464"/>
    </source>
</evidence>